<comment type="caution">
    <text evidence="1">The sequence shown here is derived from an EMBL/GenBank/DDBJ whole genome shotgun (WGS) entry which is preliminary data.</text>
</comment>
<protein>
    <submittedName>
        <fullName evidence="1">Uncharacterized protein</fullName>
    </submittedName>
</protein>
<evidence type="ECO:0000313" key="1">
    <source>
        <dbReference type="EMBL" id="EHP47163.1"/>
    </source>
</evidence>
<accession>H1DHN4</accession>
<gene>
    <name evidence="1" type="ORF">HMPREF9449_01770</name>
</gene>
<dbReference type="EMBL" id="ADMC01000023">
    <property type="protein sequence ID" value="EHP47163.1"/>
    <property type="molecule type" value="Genomic_DNA"/>
</dbReference>
<dbReference type="HOGENOM" id="CLU_2826893_0_0_10"/>
<evidence type="ECO:0000313" key="2">
    <source>
        <dbReference type="Proteomes" id="UP000004892"/>
    </source>
</evidence>
<sequence length="66" mass="8105">MYMFQRKRKKTLKKNDISVVRETYVLVFDKEVQRIKLNTVLQRAPPEEEINHQEADLWVRIFEENI</sequence>
<reference evidence="1 2" key="1">
    <citation type="submission" date="2012-01" db="EMBL/GenBank/DDBJ databases">
        <title>The Genome Sequence of Odoribacter laneus YIT 12061.</title>
        <authorList>
            <consortium name="The Broad Institute Genome Sequencing Platform"/>
            <person name="Earl A."/>
            <person name="Ward D."/>
            <person name="Feldgarden M."/>
            <person name="Gevers D."/>
            <person name="Morotomi M."/>
            <person name="Young S.K."/>
            <person name="Zeng Q."/>
            <person name="Gargeya S."/>
            <person name="Fitzgerald M."/>
            <person name="Haas B."/>
            <person name="Abouelleil A."/>
            <person name="Alvarado L."/>
            <person name="Arachchi H.M."/>
            <person name="Berlin A."/>
            <person name="Chapman S.B."/>
            <person name="Gearin G."/>
            <person name="Goldberg J."/>
            <person name="Griggs A."/>
            <person name="Gujja S."/>
            <person name="Hansen M."/>
            <person name="Heiman D."/>
            <person name="Howarth C."/>
            <person name="Larimer J."/>
            <person name="Lui A."/>
            <person name="MacDonald P.J.P."/>
            <person name="McCowen C."/>
            <person name="Montmayeur A."/>
            <person name="Murphy C."/>
            <person name="Neiman D."/>
            <person name="Pearson M."/>
            <person name="Priest M."/>
            <person name="Roberts A."/>
            <person name="Saif S."/>
            <person name="Shea T."/>
            <person name="Sisk P."/>
            <person name="Stolte C."/>
            <person name="Sykes S."/>
            <person name="Wortman J."/>
            <person name="Nusbaum C."/>
            <person name="Birren B."/>
        </authorList>
    </citation>
    <scope>NUCLEOTIDE SEQUENCE [LARGE SCALE GENOMIC DNA]</scope>
    <source>
        <strain evidence="1 2">YIT 12061</strain>
    </source>
</reference>
<dbReference type="AlphaFoldDB" id="H1DHN4"/>
<keyword evidence="2" id="KW-1185">Reference proteome</keyword>
<organism evidence="1 2">
    <name type="scientific">Odoribacter laneus YIT 12061</name>
    <dbReference type="NCBI Taxonomy" id="742817"/>
    <lineage>
        <taxon>Bacteria</taxon>
        <taxon>Pseudomonadati</taxon>
        <taxon>Bacteroidota</taxon>
        <taxon>Bacteroidia</taxon>
        <taxon>Bacteroidales</taxon>
        <taxon>Odoribacteraceae</taxon>
        <taxon>Odoribacter</taxon>
    </lineage>
</organism>
<name>H1DHN4_9BACT</name>
<proteinExistence type="predicted"/>
<dbReference type="Proteomes" id="UP000004892">
    <property type="component" value="Unassembled WGS sequence"/>
</dbReference>